<evidence type="ECO:0000256" key="7">
    <source>
        <dbReference type="ARBA" id="ARBA00023136"/>
    </source>
</evidence>
<comment type="subcellular location">
    <subcellularLocation>
        <location evidence="11">Cell membrane</location>
        <topology evidence="11">Peripheral membrane protein</topology>
    </subcellularLocation>
    <subcellularLocation>
        <location evidence="2">Endomembrane system</location>
        <topology evidence="2">Peripheral membrane protein</topology>
    </subcellularLocation>
</comment>
<keyword evidence="5 11" id="KW-0813">Transport</keyword>
<keyword evidence="11" id="KW-0066">ATP synthesis</keyword>
<evidence type="ECO:0000259" key="12">
    <source>
        <dbReference type="Pfam" id="PF02823"/>
    </source>
</evidence>
<dbReference type="GO" id="GO:0005524">
    <property type="term" value="F:ATP binding"/>
    <property type="evidence" value="ECO:0007669"/>
    <property type="project" value="UniProtKB-UniRule"/>
</dbReference>
<keyword evidence="8 11" id="KW-0139">CF(1)</keyword>
<comment type="similarity">
    <text evidence="3 11">Belongs to the ATPase epsilon chain family.</text>
</comment>
<comment type="function">
    <text evidence="1 11">Produces ATP from ADP in the presence of a proton gradient across the membrane.</text>
</comment>
<dbReference type="AlphaFoldDB" id="A0A5S5BDI1"/>
<dbReference type="SUPFAM" id="SSF51344">
    <property type="entry name" value="Epsilon subunit of F1F0-ATP synthase N-terminal domain"/>
    <property type="match status" value="1"/>
</dbReference>
<dbReference type="Proteomes" id="UP000324282">
    <property type="component" value="Unassembled WGS sequence"/>
</dbReference>
<dbReference type="InterPro" id="IPR020546">
    <property type="entry name" value="ATP_synth_F1_dsu/esu_N"/>
</dbReference>
<comment type="subunit">
    <text evidence="11">F-type ATPases have 2 components, CF(1) - the catalytic core - and CF(0) - the membrane proton channel. CF(1) has five subunits: alpha(3), beta(3), gamma(1), delta(1), epsilon(1). CF(0) has three main subunits: a, b and c.</text>
</comment>
<evidence type="ECO:0000256" key="1">
    <source>
        <dbReference type="ARBA" id="ARBA00003543"/>
    </source>
</evidence>
<name>A0A5S5BDI1_STUST</name>
<dbReference type="GO" id="GO:0005886">
    <property type="term" value="C:plasma membrane"/>
    <property type="evidence" value="ECO:0007669"/>
    <property type="project" value="UniProtKB-SubCell"/>
</dbReference>
<dbReference type="EMBL" id="VNHQ01000012">
    <property type="protein sequence ID" value="TYP65019.1"/>
    <property type="molecule type" value="Genomic_DNA"/>
</dbReference>
<organism evidence="13 14">
    <name type="scientific">Stutzerimonas stutzeri</name>
    <name type="common">Pseudomonas stutzeri</name>
    <dbReference type="NCBI Taxonomy" id="316"/>
    <lineage>
        <taxon>Bacteria</taxon>
        <taxon>Pseudomonadati</taxon>
        <taxon>Pseudomonadota</taxon>
        <taxon>Gammaproteobacteria</taxon>
        <taxon>Pseudomonadales</taxon>
        <taxon>Pseudomonadaceae</taxon>
        <taxon>Stutzerimonas</taxon>
    </lineage>
</organism>
<evidence type="ECO:0000256" key="6">
    <source>
        <dbReference type="ARBA" id="ARBA00023065"/>
    </source>
</evidence>
<evidence type="ECO:0000256" key="11">
    <source>
        <dbReference type="HAMAP-Rule" id="MF_00530"/>
    </source>
</evidence>
<keyword evidence="11" id="KW-1003">Cell membrane</keyword>
<evidence type="ECO:0000256" key="2">
    <source>
        <dbReference type="ARBA" id="ARBA00004184"/>
    </source>
</evidence>
<dbReference type="Pfam" id="PF02823">
    <property type="entry name" value="ATP-synt_DE_N"/>
    <property type="match status" value="1"/>
</dbReference>
<evidence type="ECO:0000256" key="9">
    <source>
        <dbReference type="ARBA" id="ARBA00030215"/>
    </source>
</evidence>
<evidence type="ECO:0000256" key="8">
    <source>
        <dbReference type="ARBA" id="ARBA00023196"/>
    </source>
</evidence>
<dbReference type="GO" id="GO:0045259">
    <property type="term" value="C:proton-transporting ATP synthase complex"/>
    <property type="evidence" value="ECO:0007669"/>
    <property type="project" value="UniProtKB-KW"/>
</dbReference>
<evidence type="ECO:0000256" key="10">
    <source>
        <dbReference type="ARBA" id="ARBA00031795"/>
    </source>
</evidence>
<dbReference type="HAMAP" id="MF_00530">
    <property type="entry name" value="ATP_synth_epsil_bac"/>
    <property type="match status" value="1"/>
</dbReference>
<protein>
    <recommendedName>
        <fullName evidence="4 11">ATP synthase epsilon chain</fullName>
    </recommendedName>
    <alternativeName>
        <fullName evidence="10 11">ATP synthase F1 sector epsilon subunit</fullName>
    </alternativeName>
    <alternativeName>
        <fullName evidence="9 11">F-ATPase epsilon subunit</fullName>
    </alternativeName>
</protein>
<dbReference type="RefSeq" id="WP_148924541.1">
    <property type="nucleotide sequence ID" value="NZ_VNHQ01000012.1"/>
</dbReference>
<evidence type="ECO:0000256" key="4">
    <source>
        <dbReference type="ARBA" id="ARBA00014480"/>
    </source>
</evidence>
<dbReference type="InterPro" id="IPR001469">
    <property type="entry name" value="ATP_synth_F1_dsu/esu"/>
</dbReference>
<reference evidence="13 14" key="1">
    <citation type="submission" date="2019-07" db="EMBL/GenBank/DDBJ databases">
        <title>Deep subsurface shale carbon reservoir microbial communities from Ohio and West Virginia, USA.</title>
        <authorList>
            <person name="Wrighton K."/>
        </authorList>
    </citation>
    <scope>NUCLEOTIDE SEQUENCE [LARGE SCALE GENOMIC DNA]</scope>
    <source>
        <strain evidence="13 14">NP_8Ht</strain>
    </source>
</reference>
<evidence type="ECO:0000313" key="14">
    <source>
        <dbReference type="Proteomes" id="UP000324282"/>
    </source>
</evidence>
<feature type="domain" description="ATP synthase F1 complex delta/epsilon subunit N-terminal" evidence="12">
    <location>
        <begin position="5"/>
        <end position="83"/>
    </location>
</feature>
<evidence type="ECO:0000256" key="3">
    <source>
        <dbReference type="ARBA" id="ARBA00005712"/>
    </source>
</evidence>
<dbReference type="Gene3D" id="2.60.15.10">
    <property type="entry name" value="F0F1 ATP synthase delta/epsilon subunit, N-terminal"/>
    <property type="match status" value="1"/>
</dbReference>
<evidence type="ECO:0000313" key="13">
    <source>
        <dbReference type="EMBL" id="TYP65019.1"/>
    </source>
</evidence>
<keyword evidence="11" id="KW-0375">Hydrogen ion transport</keyword>
<dbReference type="GO" id="GO:0012505">
    <property type="term" value="C:endomembrane system"/>
    <property type="evidence" value="ECO:0007669"/>
    <property type="project" value="UniProtKB-SubCell"/>
</dbReference>
<evidence type="ECO:0000256" key="5">
    <source>
        <dbReference type="ARBA" id="ARBA00022448"/>
    </source>
</evidence>
<comment type="caution">
    <text evidence="13">The sequence shown here is derived from an EMBL/GenBank/DDBJ whole genome shotgun (WGS) entry which is preliminary data.</text>
</comment>
<dbReference type="GO" id="GO:0046933">
    <property type="term" value="F:proton-transporting ATP synthase activity, rotational mechanism"/>
    <property type="evidence" value="ECO:0007669"/>
    <property type="project" value="UniProtKB-UniRule"/>
</dbReference>
<dbReference type="OrthoDB" id="272739at2"/>
<sequence length="152" mass="16924">MTRCLRLQISTPQQLLLELDDVVSFRGEDASGCFGLLAGHEDFLTVLQPTVLRWRRASGEQGFCAVQGGVLSLSRQVLRVACRDGIVDTRLEKLEAGVHRAQQTQVESGRQARVEHVRLHTQAVRQLVRYLRPAQGIEPPLDPLGGQHERPA</sequence>
<accession>A0A5S5BDI1</accession>
<keyword evidence="7 11" id="KW-0472">Membrane</keyword>
<proteinExistence type="inferred from homology"/>
<dbReference type="NCBIfam" id="NF009981">
    <property type="entry name" value="PRK13447.1"/>
    <property type="match status" value="1"/>
</dbReference>
<keyword evidence="6 11" id="KW-0406">Ion transport</keyword>
<dbReference type="InterPro" id="IPR036771">
    <property type="entry name" value="ATPsynth_dsu/esu_N"/>
</dbReference>
<gene>
    <name evidence="11" type="primary">atpC</name>
    <name evidence="13" type="ORF">A9A72_122142</name>
</gene>